<dbReference type="GO" id="GO:0000444">
    <property type="term" value="C:MIS12/MIND type complex"/>
    <property type="evidence" value="ECO:0007669"/>
    <property type="project" value="InterPro"/>
</dbReference>
<evidence type="ECO:0000256" key="10">
    <source>
        <dbReference type="SAM" id="Coils"/>
    </source>
</evidence>
<feature type="compositionally biased region" description="Polar residues" evidence="11">
    <location>
        <begin position="79"/>
        <end position="93"/>
    </location>
</feature>
<evidence type="ECO:0000256" key="7">
    <source>
        <dbReference type="ARBA" id="ARBA00023242"/>
    </source>
</evidence>
<dbReference type="InterPro" id="IPR007128">
    <property type="entry name" value="PMF1/Nnf1"/>
</dbReference>
<evidence type="ECO:0000256" key="11">
    <source>
        <dbReference type="SAM" id="MobiDB-lite"/>
    </source>
</evidence>
<keyword evidence="8" id="KW-0131">Cell cycle</keyword>
<dbReference type="AlphaFoldDB" id="A0A6P4XUZ7"/>
<dbReference type="KEGG" id="bbel:109467002"/>
<keyword evidence="3" id="KW-0158">Chromosome</keyword>
<evidence type="ECO:0000256" key="9">
    <source>
        <dbReference type="ARBA" id="ARBA00023328"/>
    </source>
</evidence>
<evidence type="ECO:0000256" key="1">
    <source>
        <dbReference type="ARBA" id="ARBA00004123"/>
    </source>
</evidence>
<keyword evidence="12" id="KW-1185">Reference proteome</keyword>
<keyword evidence="7" id="KW-0539">Nucleus</keyword>
<dbReference type="Pfam" id="PF03980">
    <property type="entry name" value="Nnf1"/>
    <property type="match status" value="1"/>
</dbReference>
<evidence type="ECO:0000256" key="5">
    <source>
        <dbReference type="ARBA" id="ARBA00022776"/>
    </source>
</evidence>
<protein>
    <submittedName>
        <fullName evidence="13">Polyamine-modulated factor 1-like</fullName>
    </submittedName>
</protein>
<dbReference type="PANTHER" id="PTHR15459">
    <property type="entry name" value="POLYAMINE-MODULATED FACTOR 1"/>
    <property type="match status" value="1"/>
</dbReference>
<evidence type="ECO:0000313" key="12">
    <source>
        <dbReference type="Proteomes" id="UP000515135"/>
    </source>
</evidence>
<evidence type="ECO:0000256" key="8">
    <source>
        <dbReference type="ARBA" id="ARBA00023306"/>
    </source>
</evidence>
<dbReference type="PANTHER" id="PTHR15459:SF3">
    <property type="entry name" value="POLYAMINE-MODULATED FACTOR 1"/>
    <property type="match status" value="1"/>
</dbReference>
<evidence type="ECO:0000256" key="2">
    <source>
        <dbReference type="ARBA" id="ARBA00004629"/>
    </source>
</evidence>
<keyword evidence="9" id="KW-0137">Centromere</keyword>
<reference evidence="13" key="1">
    <citation type="submission" date="2025-08" db="UniProtKB">
        <authorList>
            <consortium name="RefSeq"/>
        </authorList>
    </citation>
    <scope>IDENTIFICATION</scope>
    <source>
        <tissue evidence="13">Gonad</tissue>
    </source>
</reference>
<dbReference type="OrthoDB" id="18453at2759"/>
<evidence type="ECO:0000256" key="3">
    <source>
        <dbReference type="ARBA" id="ARBA00022454"/>
    </source>
</evidence>
<accession>A0A6P4XUZ7</accession>
<dbReference type="GO" id="GO:0005634">
    <property type="term" value="C:nucleus"/>
    <property type="evidence" value="ECO:0007669"/>
    <property type="project" value="UniProtKB-SubCell"/>
</dbReference>
<sequence>MAEVKSGESPSPGDESVPVSSTQEGTEVGVSKGVEEEEEGAMQVEEDGTVPEEKSQEAKSNTDSGYPMDSSAMEDATATADSSLGPGTNETHNSAEGVYMQHLLDVLSKTVKKCVHAGRFSTFARNYKFAYQNNPKALQSIAQQHVQHLQDNVQAEIQLLLSEEEIPVLFNKLETILNDAATEENTTTWRPSGDPEKDLRSHRMAVKLKEREELQKRLAAQEQETARLQKSVLQSRQKLLHTQQKLQDKMEMFAEAAAACDTCPMERVCELQLMCPK</sequence>
<keyword evidence="4" id="KW-0132">Cell division</keyword>
<keyword evidence="10" id="KW-0175">Coiled coil</keyword>
<proteinExistence type="predicted"/>
<evidence type="ECO:0000256" key="6">
    <source>
        <dbReference type="ARBA" id="ARBA00022838"/>
    </source>
</evidence>
<keyword evidence="6" id="KW-0995">Kinetochore</keyword>
<dbReference type="GO" id="GO:0007059">
    <property type="term" value="P:chromosome segregation"/>
    <property type="evidence" value="ECO:0007669"/>
    <property type="project" value="TreeGrafter"/>
</dbReference>
<dbReference type="RefSeq" id="XP_019620450.1">
    <property type="nucleotide sequence ID" value="XM_019764891.1"/>
</dbReference>
<dbReference type="Proteomes" id="UP000515135">
    <property type="component" value="Unplaced"/>
</dbReference>
<feature type="coiled-coil region" evidence="10">
    <location>
        <begin position="204"/>
        <end position="231"/>
    </location>
</feature>
<gene>
    <name evidence="13" type="primary">LOC109467002</name>
</gene>
<name>A0A6P4XUZ7_BRABE</name>
<evidence type="ECO:0000313" key="13">
    <source>
        <dbReference type="RefSeq" id="XP_019620450.1"/>
    </source>
</evidence>
<evidence type="ECO:0000256" key="4">
    <source>
        <dbReference type="ARBA" id="ARBA00022618"/>
    </source>
</evidence>
<keyword evidence="5" id="KW-0498">Mitosis</keyword>
<dbReference type="GO" id="GO:0051301">
    <property type="term" value="P:cell division"/>
    <property type="evidence" value="ECO:0007669"/>
    <property type="project" value="UniProtKB-KW"/>
</dbReference>
<feature type="region of interest" description="Disordered" evidence="11">
    <location>
        <begin position="1"/>
        <end position="93"/>
    </location>
</feature>
<dbReference type="GeneID" id="109467002"/>
<comment type="subcellular location">
    <subcellularLocation>
        <location evidence="2">Chromosome</location>
        <location evidence="2">Centromere</location>
        <location evidence="2">Kinetochore</location>
    </subcellularLocation>
    <subcellularLocation>
        <location evidence="1">Nucleus</location>
    </subcellularLocation>
</comment>
<organism evidence="12 13">
    <name type="scientific">Branchiostoma belcheri</name>
    <name type="common">Amphioxus</name>
    <dbReference type="NCBI Taxonomy" id="7741"/>
    <lineage>
        <taxon>Eukaryota</taxon>
        <taxon>Metazoa</taxon>
        <taxon>Chordata</taxon>
        <taxon>Cephalochordata</taxon>
        <taxon>Leptocardii</taxon>
        <taxon>Amphioxiformes</taxon>
        <taxon>Branchiostomatidae</taxon>
        <taxon>Branchiostoma</taxon>
    </lineage>
</organism>
<feature type="compositionally biased region" description="Acidic residues" evidence="11">
    <location>
        <begin position="35"/>
        <end position="50"/>
    </location>
</feature>